<dbReference type="Gene3D" id="3.30.2310.20">
    <property type="entry name" value="RelE-like"/>
    <property type="match status" value="1"/>
</dbReference>
<gene>
    <name evidence="2" type="ORF">BKP35_12240</name>
</gene>
<sequence>MALTCSSTKKMQKILKQVEKKNKKLYSEFNDQLSEIMNDPLTGARLKGDLNDFRSHDFKFQQVSLRICYAYHEDDQHVTLVYFGTRENFYRDVKRYVN</sequence>
<evidence type="ECO:0008006" key="4">
    <source>
        <dbReference type="Google" id="ProtNLM"/>
    </source>
</evidence>
<evidence type="ECO:0000256" key="1">
    <source>
        <dbReference type="SAM" id="Coils"/>
    </source>
</evidence>
<dbReference type="SUPFAM" id="SSF143011">
    <property type="entry name" value="RelE-like"/>
    <property type="match status" value="1"/>
</dbReference>
<evidence type="ECO:0000313" key="3">
    <source>
        <dbReference type="Proteomes" id="UP000180098"/>
    </source>
</evidence>
<dbReference type="AlphaFoldDB" id="A0A1S2LGK8"/>
<proteinExistence type="predicted"/>
<organism evidence="2 3">
    <name type="scientific">Anaerobacillus arseniciselenatis</name>
    <dbReference type="NCBI Taxonomy" id="85682"/>
    <lineage>
        <taxon>Bacteria</taxon>
        <taxon>Bacillati</taxon>
        <taxon>Bacillota</taxon>
        <taxon>Bacilli</taxon>
        <taxon>Bacillales</taxon>
        <taxon>Bacillaceae</taxon>
        <taxon>Anaerobacillus</taxon>
    </lineage>
</organism>
<protein>
    <recommendedName>
        <fullName evidence="4">Addiction module toxin RelE</fullName>
    </recommendedName>
</protein>
<dbReference type="EMBL" id="MLQQ01000027">
    <property type="protein sequence ID" value="OIJ11506.1"/>
    <property type="molecule type" value="Genomic_DNA"/>
</dbReference>
<keyword evidence="1" id="KW-0175">Coiled coil</keyword>
<comment type="caution">
    <text evidence="2">The sequence shown here is derived from an EMBL/GenBank/DDBJ whole genome shotgun (WGS) entry which is preliminary data.</text>
</comment>
<dbReference type="InterPro" id="IPR031552">
    <property type="entry name" value="ParE-like_toxin"/>
</dbReference>
<reference evidence="2 3" key="1">
    <citation type="submission" date="2016-10" db="EMBL/GenBank/DDBJ databases">
        <title>Draft genome sequences of four alkaliphilic bacteria belonging to the Anaerobacillus genus.</title>
        <authorList>
            <person name="Bassil N.M."/>
            <person name="Lloyd J.R."/>
        </authorList>
    </citation>
    <scope>NUCLEOTIDE SEQUENCE [LARGE SCALE GENOMIC DNA]</scope>
    <source>
        <strain evidence="2 3">DSM 15340</strain>
    </source>
</reference>
<keyword evidence="3" id="KW-1185">Reference proteome</keyword>
<name>A0A1S2LGK8_9BACI</name>
<dbReference type="Proteomes" id="UP000180098">
    <property type="component" value="Unassembled WGS sequence"/>
</dbReference>
<accession>A0A1S2LGK8</accession>
<feature type="coiled-coil region" evidence="1">
    <location>
        <begin position="8"/>
        <end position="35"/>
    </location>
</feature>
<evidence type="ECO:0000313" key="2">
    <source>
        <dbReference type="EMBL" id="OIJ11506.1"/>
    </source>
</evidence>
<dbReference type="Pfam" id="PF15781">
    <property type="entry name" value="ParE-like_toxin"/>
    <property type="match status" value="1"/>
</dbReference>
<dbReference type="InterPro" id="IPR035093">
    <property type="entry name" value="RelE/ParE_toxin_dom_sf"/>
</dbReference>